<dbReference type="PANTHER" id="PTHR30605">
    <property type="entry name" value="ANHYDRO-N-ACETYLMURAMIC ACID KINASE"/>
    <property type="match status" value="1"/>
</dbReference>
<dbReference type="UniPathway" id="UPA00544"/>
<name>A0A3N9TG03_9VIBR</name>
<keyword evidence="1" id="KW-0119">Carbohydrate metabolism</keyword>
<keyword evidence="1 2" id="KW-0808">Transferase</keyword>
<dbReference type="OrthoDB" id="9763949at2"/>
<dbReference type="HAMAP" id="MF_01270">
    <property type="entry name" value="AnhMurNAc_kinase"/>
    <property type="match status" value="1"/>
</dbReference>
<dbReference type="GO" id="GO:0097175">
    <property type="term" value="P:1,6-anhydro-N-acetyl-beta-muramic acid catabolic process"/>
    <property type="evidence" value="ECO:0007669"/>
    <property type="project" value="UniProtKB-UniRule"/>
</dbReference>
<keyword evidence="1 2" id="KW-0418">Kinase</keyword>
<proteinExistence type="inferred from homology"/>
<gene>
    <name evidence="1" type="primary">anmK</name>
    <name evidence="2" type="ORF">EES38_12230</name>
</gene>
<dbReference type="Proteomes" id="UP000281112">
    <property type="component" value="Unassembled WGS sequence"/>
</dbReference>
<evidence type="ECO:0000313" key="2">
    <source>
        <dbReference type="EMBL" id="RQW63069.1"/>
    </source>
</evidence>
<evidence type="ECO:0000256" key="1">
    <source>
        <dbReference type="HAMAP-Rule" id="MF_01270"/>
    </source>
</evidence>
<comment type="catalytic activity">
    <reaction evidence="1">
        <text>1,6-anhydro-N-acetyl-beta-muramate + ATP + H2O = N-acetyl-D-muramate 6-phosphate + ADP + H(+)</text>
        <dbReference type="Rhea" id="RHEA:24952"/>
        <dbReference type="ChEBI" id="CHEBI:15377"/>
        <dbReference type="ChEBI" id="CHEBI:15378"/>
        <dbReference type="ChEBI" id="CHEBI:30616"/>
        <dbReference type="ChEBI" id="CHEBI:58690"/>
        <dbReference type="ChEBI" id="CHEBI:58722"/>
        <dbReference type="ChEBI" id="CHEBI:456216"/>
        <dbReference type="EC" id="2.7.1.170"/>
    </reaction>
</comment>
<reference evidence="2 3" key="1">
    <citation type="submission" date="2018-11" db="EMBL/GenBank/DDBJ databases">
        <title>Vibrio LJC006 sp. nov., isolated from seawater during the bloom of the enteromorpha.</title>
        <authorList>
            <person name="Liang J."/>
        </authorList>
    </citation>
    <scope>NUCLEOTIDE SEQUENCE [LARGE SCALE GENOMIC DNA]</scope>
    <source>
        <strain evidence="2 3">LJC006</strain>
    </source>
</reference>
<comment type="similarity">
    <text evidence="1">Belongs to the anhydro-N-acetylmuramic acid kinase family.</text>
</comment>
<dbReference type="GO" id="GO:0005524">
    <property type="term" value="F:ATP binding"/>
    <property type="evidence" value="ECO:0007669"/>
    <property type="project" value="UniProtKB-UniRule"/>
</dbReference>
<dbReference type="GO" id="GO:0006040">
    <property type="term" value="P:amino sugar metabolic process"/>
    <property type="evidence" value="ECO:0007669"/>
    <property type="project" value="InterPro"/>
</dbReference>
<sequence>MSGELYVGVMSGTSLDGIDIALVNIDQNRIEFKGSHFMSMPESIAKQLKLLASNHKTALQQLGELDHQLGHLYADAVNQLIARSEYSTHDITAIGCHGQTIYHSPDGRFPFTMQIGDANIIAAKTGIQTVSDFRRKDMALGGQGAPLVPAFHQFLFSAQESTLVILNIGGIANVSVIDTDGTTTGFDTGPGNGILDEWCELHTGMPFDKDGMLAREGKVSTTLLSEMLTDDYFSKPAPKSTGREYFNLTWLQSKLQKIDSAIRIEDVQRTLVELTVTSIINALSPFQSDKKATLLVCGGGVHNPVIMSQLKQSLDSWSVQTTNEYGIDEDFMEAMAFAWLAYCRVHHLPANLPAVTGAKSATTLGCIYLPE</sequence>
<feature type="binding site" evidence="1">
    <location>
        <begin position="12"/>
        <end position="19"/>
    </location>
    <ligand>
        <name>ATP</name>
        <dbReference type="ChEBI" id="CHEBI:30616"/>
    </ligand>
</feature>
<evidence type="ECO:0000313" key="3">
    <source>
        <dbReference type="Proteomes" id="UP000281112"/>
    </source>
</evidence>
<dbReference type="AlphaFoldDB" id="A0A3N9TG03"/>
<comment type="caution">
    <text evidence="2">The sequence shown here is derived from an EMBL/GenBank/DDBJ whole genome shotgun (WGS) entry which is preliminary data.</text>
</comment>
<accession>A0A3N9TG03</accession>
<dbReference type="Pfam" id="PF03702">
    <property type="entry name" value="AnmK"/>
    <property type="match status" value="1"/>
</dbReference>
<dbReference type="RefSeq" id="WP_124937469.1">
    <property type="nucleotide sequence ID" value="NZ_RJVQ01000004.1"/>
</dbReference>
<dbReference type="GO" id="GO:0016773">
    <property type="term" value="F:phosphotransferase activity, alcohol group as acceptor"/>
    <property type="evidence" value="ECO:0007669"/>
    <property type="project" value="UniProtKB-UniRule"/>
</dbReference>
<dbReference type="CDD" id="cd24050">
    <property type="entry name" value="ASKHA_NBD_ANMK"/>
    <property type="match status" value="1"/>
</dbReference>
<organism evidence="2 3">
    <name type="scientific">Vibrio viridaestus</name>
    <dbReference type="NCBI Taxonomy" id="2487322"/>
    <lineage>
        <taxon>Bacteria</taxon>
        <taxon>Pseudomonadati</taxon>
        <taxon>Pseudomonadota</taxon>
        <taxon>Gammaproteobacteria</taxon>
        <taxon>Vibrionales</taxon>
        <taxon>Vibrionaceae</taxon>
        <taxon>Vibrio</taxon>
    </lineage>
</organism>
<dbReference type="NCBIfam" id="NF007148">
    <property type="entry name" value="PRK09585.3-2"/>
    <property type="match status" value="1"/>
</dbReference>
<keyword evidence="3" id="KW-1185">Reference proteome</keyword>
<dbReference type="SUPFAM" id="SSF53067">
    <property type="entry name" value="Actin-like ATPase domain"/>
    <property type="match status" value="1"/>
</dbReference>
<dbReference type="InterPro" id="IPR005338">
    <property type="entry name" value="Anhydro_N_Ac-Mur_kinase"/>
</dbReference>
<comment type="pathway">
    <text evidence="1">Amino-sugar metabolism; 1,6-anhydro-N-acetylmuramate degradation.</text>
</comment>
<dbReference type="PANTHER" id="PTHR30605:SF0">
    <property type="entry name" value="ANHYDRO-N-ACETYLMURAMIC ACID KINASE"/>
    <property type="match status" value="1"/>
</dbReference>
<dbReference type="UniPathway" id="UPA00343"/>
<comment type="function">
    <text evidence="1">Catalyzes the specific phosphorylation of 1,6-anhydro-N-acetylmuramic acid (anhMurNAc) with the simultaneous cleavage of the 1,6-anhydro ring, generating MurNAc-6-P. Is required for the utilization of anhMurNAc either imported from the medium or derived from its own cell wall murein, and thus plays a role in cell wall recycling.</text>
</comment>
<protein>
    <recommendedName>
        <fullName evidence="1">Anhydro-N-acetylmuramic acid kinase</fullName>
        <ecNumber evidence="1">2.7.1.170</ecNumber>
    </recommendedName>
    <alternativeName>
        <fullName evidence="1">AnhMurNAc kinase</fullName>
    </alternativeName>
</protein>
<dbReference type="EC" id="2.7.1.170" evidence="1"/>
<keyword evidence="1" id="KW-0547">Nucleotide-binding</keyword>
<keyword evidence="1" id="KW-0067">ATP-binding</keyword>
<dbReference type="Gene3D" id="3.30.420.40">
    <property type="match status" value="2"/>
</dbReference>
<comment type="pathway">
    <text evidence="1">Cell wall biogenesis; peptidoglycan recycling.</text>
</comment>
<dbReference type="NCBIfam" id="NF007139">
    <property type="entry name" value="PRK09585.1-3"/>
    <property type="match status" value="1"/>
</dbReference>
<dbReference type="GO" id="GO:0009254">
    <property type="term" value="P:peptidoglycan turnover"/>
    <property type="evidence" value="ECO:0007669"/>
    <property type="project" value="UniProtKB-UniRule"/>
</dbReference>
<dbReference type="EMBL" id="RJVQ01000004">
    <property type="protein sequence ID" value="RQW63069.1"/>
    <property type="molecule type" value="Genomic_DNA"/>
</dbReference>
<dbReference type="GO" id="GO:0016301">
    <property type="term" value="F:kinase activity"/>
    <property type="evidence" value="ECO:0007669"/>
    <property type="project" value="UniProtKB-KW"/>
</dbReference>
<dbReference type="InterPro" id="IPR043129">
    <property type="entry name" value="ATPase_NBD"/>
</dbReference>